<dbReference type="PANTHER" id="PTHR31284">
    <property type="entry name" value="ACID PHOSPHATASE-LIKE PROTEIN"/>
    <property type="match status" value="1"/>
</dbReference>
<dbReference type="SFLD" id="SFLDS00003">
    <property type="entry name" value="Haloacid_Dehalogenase"/>
    <property type="match status" value="1"/>
</dbReference>
<dbReference type="Pfam" id="PF03767">
    <property type="entry name" value="Acid_phosphat_B"/>
    <property type="match status" value="1"/>
</dbReference>
<dbReference type="InterPro" id="IPR036412">
    <property type="entry name" value="HAD-like_sf"/>
</dbReference>
<dbReference type="NCBIfam" id="TIGR01533">
    <property type="entry name" value="lipo_e_P4"/>
    <property type="match status" value="1"/>
</dbReference>
<dbReference type="Proteomes" id="UP001256646">
    <property type="component" value="Unassembled WGS sequence"/>
</dbReference>
<evidence type="ECO:0000313" key="4">
    <source>
        <dbReference type="Proteomes" id="UP001256646"/>
    </source>
</evidence>
<evidence type="ECO:0000256" key="2">
    <source>
        <dbReference type="SAM" id="SignalP"/>
    </source>
</evidence>
<dbReference type="InterPro" id="IPR005519">
    <property type="entry name" value="Acid_phosphat_B-like"/>
</dbReference>
<evidence type="ECO:0000313" key="3">
    <source>
        <dbReference type="EMBL" id="MDR5588465.1"/>
    </source>
</evidence>
<reference evidence="3 4" key="1">
    <citation type="submission" date="2023-09" db="EMBL/GenBank/DDBJ databases">
        <authorList>
            <person name="Zhai L."/>
        </authorList>
    </citation>
    <scope>NUCLEOTIDE SEQUENCE [LARGE SCALE GENOMIC DNA]</scope>
    <source>
        <strain evidence="3 4">5 N-1</strain>
    </source>
</reference>
<protein>
    <submittedName>
        <fullName evidence="3">5'-nucleotidase, lipoprotein e(P4) family</fullName>
    </submittedName>
</protein>
<keyword evidence="3" id="KW-0449">Lipoprotein</keyword>
<feature type="signal peptide" evidence="2">
    <location>
        <begin position="1"/>
        <end position="27"/>
    </location>
</feature>
<dbReference type="EMBL" id="JAVJAN010000039">
    <property type="protein sequence ID" value="MDR5588465.1"/>
    <property type="molecule type" value="Genomic_DNA"/>
</dbReference>
<feature type="chain" id="PRO_5047178978" evidence="2">
    <location>
        <begin position="28"/>
        <end position="296"/>
    </location>
</feature>
<organism evidence="3 4">
    <name type="scientific">Clostridium aquiflavi</name>
    <dbReference type="NCBI Taxonomy" id="3073603"/>
    <lineage>
        <taxon>Bacteria</taxon>
        <taxon>Bacillati</taxon>
        <taxon>Bacillota</taxon>
        <taxon>Clostridia</taxon>
        <taxon>Eubacteriales</taxon>
        <taxon>Clostridiaceae</taxon>
        <taxon>Clostridium</taxon>
    </lineage>
</organism>
<gene>
    <name evidence="3" type="ORF">RGC78_13395</name>
</gene>
<name>A0ABU1EJ87_9CLOT</name>
<dbReference type="PANTHER" id="PTHR31284:SF10">
    <property type="entry name" value="ACID PHOSPHATASE-LIKE PROTEIN"/>
    <property type="match status" value="1"/>
</dbReference>
<dbReference type="RefSeq" id="WP_252213082.1">
    <property type="nucleotide sequence ID" value="NZ_JAVJAN010000039.1"/>
</dbReference>
<dbReference type="Gene3D" id="3.40.50.1000">
    <property type="entry name" value="HAD superfamily/HAD-like"/>
    <property type="match status" value="1"/>
</dbReference>
<keyword evidence="1 2" id="KW-0732">Signal</keyword>
<dbReference type="InterPro" id="IPR006423">
    <property type="entry name" value="Lipo_e_P4"/>
</dbReference>
<dbReference type="InterPro" id="IPR023214">
    <property type="entry name" value="HAD_sf"/>
</dbReference>
<evidence type="ECO:0000256" key="1">
    <source>
        <dbReference type="ARBA" id="ARBA00022729"/>
    </source>
</evidence>
<dbReference type="SUPFAM" id="SSF56784">
    <property type="entry name" value="HAD-like"/>
    <property type="match status" value="1"/>
</dbReference>
<keyword evidence="4" id="KW-1185">Reference proteome</keyword>
<accession>A0ABU1EJ87</accession>
<proteinExistence type="predicted"/>
<dbReference type="PIRSF" id="PIRSF019271">
    <property type="entry name" value="Acid_Ptase_C"/>
    <property type="match status" value="1"/>
</dbReference>
<comment type="caution">
    <text evidence="3">The sequence shown here is derived from an EMBL/GenBank/DDBJ whole genome shotgun (WGS) entry which is preliminary data.</text>
</comment>
<sequence length="296" mass="33657">MLKNKKKFLMSMVLSFVLMSSSVPALAATTTEQDKNANQQITTEYCDNLKDLNEQLVMGVAWMQSSAEYRALCYQAYNTGQIIVDQESSKFKQGDKPLAIITDCDEAVIDNNEYEAGLIGENRAFSDETWGQWVNHADAKAMPGAKEFLNYANNKGVEIFYVTGRKEKTELDGTMKNLQKLGYPCVDQKHMRLKTDSSNKQPRMDEIVKDYNVIIYMGDDAGDFPINSYGKDVKDRNQLVDVNKNNFGAHFIILPNPVYGHWESALDKDYFKLSPAEKDKVRKSYLKTWTPSDTNK</sequence>
<dbReference type="SFLD" id="SFLDG01125">
    <property type="entry name" value="C1.1:_Acid_Phosphatase_Like"/>
    <property type="match status" value="1"/>
</dbReference>